<dbReference type="Proteomes" id="UP001176059">
    <property type="component" value="Unassembled WGS sequence"/>
</dbReference>
<name>A0AA38J585_9AGAR</name>
<reference evidence="1" key="2">
    <citation type="journal article" date="2023" name="Proc. Natl. Acad. Sci. U.S.A.">
        <title>A global phylogenomic analysis of the shiitake genus Lentinula.</title>
        <authorList>
            <person name="Sierra-Patev S."/>
            <person name="Min B."/>
            <person name="Naranjo-Ortiz M."/>
            <person name="Looney B."/>
            <person name="Konkel Z."/>
            <person name="Slot J.C."/>
            <person name="Sakamoto Y."/>
            <person name="Steenwyk J.L."/>
            <person name="Rokas A."/>
            <person name="Carro J."/>
            <person name="Camarero S."/>
            <person name="Ferreira P."/>
            <person name="Molpeceres G."/>
            <person name="Ruiz-Duenas F.J."/>
            <person name="Serrano A."/>
            <person name="Henrissat B."/>
            <person name="Drula E."/>
            <person name="Hughes K.W."/>
            <person name="Mata J.L."/>
            <person name="Ishikawa N.K."/>
            <person name="Vargas-Isla R."/>
            <person name="Ushijima S."/>
            <person name="Smith C.A."/>
            <person name="Donoghue J."/>
            <person name="Ahrendt S."/>
            <person name="Andreopoulos W."/>
            <person name="He G."/>
            <person name="LaButti K."/>
            <person name="Lipzen A."/>
            <person name="Ng V."/>
            <person name="Riley R."/>
            <person name="Sandor L."/>
            <person name="Barry K."/>
            <person name="Martinez A.T."/>
            <person name="Xiao Y."/>
            <person name="Gibbons J.G."/>
            <person name="Terashima K."/>
            <person name="Grigoriev I.V."/>
            <person name="Hibbett D."/>
        </authorList>
    </citation>
    <scope>NUCLEOTIDE SEQUENCE</scope>
    <source>
        <strain evidence="1">ET3784</strain>
    </source>
</reference>
<reference evidence="1" key="1">
    <citation type="submission" date="2022-08" db="EMBL/GenBank/DDBJ databases">
        <authorList>
            <consortium name="DOE Joint Genome Institute"/>
            <person name="Min B."/>
            <person name="Sierra-Patev S."/>
            <person name="Naranjo-Ortiz M."/>
            <person name="Looney B."/>
            <person name="Konkel Z."/>
            <person name="Slot J.C."/>
            <person name="Sakamoto Y."/>
            <person name="Steenwyk J.L."/>
            <person name="Rokas A."/>
            <person name="Carro J."/>
            <person name="Camarero S."/>
            <person name="Ferreira P."/>
            <person name="Molpeceres G."/>
            <person name="Ruiz-duenas F.J."/>
            <person name="Serrano A."/>
            <person name="Henrissat B."/>
            <person name="Drula E."/>
            <person name="Hughes K.W."/>
            <person name="Mata J.L."/>
            <person name="Ishikawa N.K."/>
            <person name="Vargas-Isla R."/>
            <person name="Ushijima S."/>
            <person name="Smith C.A."/>
            <person name="Ahrendt S."/>
            <person name="Andreopoulos W."/>
            <person name="He G."/>
            <person name="LaButti K."/>
            <person name="Lipzen A."/>
            <person name="Ng V."/>
            <person name="Riley R."/>
            <person name="Sandor L."/>
            <person name="Barry K."/>
            <person name="Martinez A.T."/>
            <person name="Xiao Y."/>
            <person name="Gibbons J.G."/>
            <person name="Terashima K."/>
            <person name="Hibbett D.S."/>
            <person name="Grigoriev I.V."/>
        </authorList>
    </citation>
    <scope>NUCLEOTIDE SEQUENCE</scope>
    <source>
        <strain evidence="1">ET3784</strain>
    </source>
</reference>
<evidence type="ECO:0000313" key="2">
    <source>
        <dbReference type="Proteomes" id="UP001176059"/>
    </source>
</evidence>
<organism evidence="1 2">
    <name type="scientific">Lentinula guzmanii</name>
    <dbReference type="NCBI Taxonomy" id="2804957"/>
    <lineage>
        <taxon>Eukaryota</taxon>
        <taxon>Fungi</taxon>
        <taxon>Dikarya</taxon>
        <taxon>Basidiomycota</taxon>
        <taxon>Agaricomycotina</taxon>
        <taxon>Agaricomycetes</taxon>
        <taxon>Agaricomycetidae</taxon>
        <taxon>Agaricales</taxon>
        <taxon>Marasmiineae</taxon>
        <taxon>Omphalotaceae</taxon>
        <taxon>Lentinula</taxon>
    </lineage>
</organism>
<dbReference type="EMBL" id="JANVFO010000050">
    <property type="protein sequence ID" value="KAJ3724193.1"/>
    <property type="molecule type" value="Genomic_DNA"/>
</dbReference>
<accession>A0AA38J585</accession>
<evidence type="ECO:0000313" key="1">
    <source>
        <dbReference type="EMBL" id="KAJ3724193.1"/>
    </source>
</evidence>
<dbReference type="AlphaFoldDB" id="A0AA38J585"/>
<proteinExistence type="predicted"/>
<sequence length="216" mass="24199">MSTIVNFVGAQEFQFGMSNNVGFKFFIKSTWVMVYPLHFRQPQKDIILVRTRPVIPQSNMLKIPGNSPVGRPNLMGCPNLGRPNPMGCPNLGRPSFWDVPTSLGCPNLGRPSFWDVPTWDVPTSLGCLSQPGMSQLPWDVPTWDVPAFGMSQPGTSQLLGCPNLGRPSFWDVPTWDVPAFWDVPTWDSPAFWDVPTWDSPAFWDVPSVDEMSMGRR</sequence>
<protein>
    <submittedName>
        <fullName evidence="1">Uncharacterized protein</fullName>
    </submittedName>
</protein>
<gene>
    <name evidence="1" type="ORF">DFJ43DRAFT_1157883</name>
</gene>
<keyword evidence="2" id="KW-1185">Reference proteome</keyword>
<comment type="caution">
    <text evidence="1">The sequence shown here is derived from an EMBL/GenBank/DDBJ whole genome shotgun (WGS) entry which is preliminary data.</text>
</comment>